<dbReference type="EMBL" id="JARDXE010000017">
    <property type="protein sequence ID" value="MDE8648235.1"/>
    <property type="molecule type" value="Genomic_DNA"/>
</dbReference>
<name>A0AAW6LS74_RHOSG</name>
<evidence type="ECO:0000259" key="1">
    <source>
        <dbReference type="Pfam" id="PF01636"/>
    </source>
</evidence>
<dbReference type="InterPro" id="IPR002575">
    <property type="entry name" value="Aminoglycoside_PTrfase"/>
</dbReference>
<organism evidence="2 3">
    <name type="scientific">Rhodococcus qingshengii</name>
    <dbReference type="NCBI Taxonomy" id="334542"/>
    <lineage>
        <taxon>Bacteria</taxon>
        <taxon>Bacillati</taxon>
        <taxon>Actinomycetota</taxon>
        <taxon>Actinomycetes</taxon>
        <taxon>Mycobacteriales</taxon>
        <taxon>Nocardiaceae</taxon>
        <taxon>Rhodococcus</taxon>
        <taxon>Rhodococcus erythropolis group</taxon>
    </lineage>
</organism>
<dbReference type="RefSeq" id="WP_070160232.1">
    <property type="nucleotide sequence ID" value="NZ_JARDXE010000017.1"/>
</dbReference>
<accession>A0AAW6LS74</accession>
<dbReference type="Gene3D" id="3.90.1200.10">
    <property type="match status" value="1"/>
</dbReference>
<evidence type="ECO:0000313" key="3">
    <source>
        <dbReference type="Proteomes" id="UP001217325"/>
    </source>
</evidence>
<dbReference type="InterPro" id="IPR052898">
    <property type="entry name" value="ACAD10-like"/>
</dbReference>
<comment type="caution">
    <text evidence="2">The sequence shown here is derived from an EMBL/GenBank/DDBJ whole genome shotgun (WGS) entry which is preliminary data.</text>
</comment>
<dbReference type="AlphaFoldDB" id="A0AAW6LS74"/>
<dbReference type="PANTHER" id="PTHR47829">
    <property type="entry name" value="HYDROLASE, PUTATIVE (AFU_ORTHOLOGUE AFUA_1G12880)-RELATED"/>
    <property type="match status" value="1"/>
</dbReference>
<protein>
    <submittedName>
        <fullName evidence="2">Phosphotransferase family protein</fullName>
    </submittedName>
</protein>
<gene>
    <name evidence="2" type="ORF">PXH69_25035</name>
</gene>
<dbReference type="Proteomes" id="UP001217325">
    <property type="component" value="Unassembled WGS sequence"/>
</dbReference>
<evidence type="ECO:0000313" key="2">
    <source>
        <dbReference type="EMBL" id="MDE8648235.1"/>
    </source>
</evidence>
<dbReference type="InterPro" id="IPR041726">
    <property type="entry name" value="ACAD10_11_N"/>
</dbReference>
<dbReference type="PANTHER" id="PTHR47829:SF1">
    <property type="entry name" value="HAD FAMILY PHOSPHATASE"/>
    <property type="match status" value="1"/>
</dbReference>
<dbReference type="CDD" id="cd05154">
    <property type="entry name" value="ACAD10_11_N-like"/>
    <property type="match status" value="1"/>
</dbReference>
<dbReference type="InterPro" id="IPR011009">
    <property type="entry name" value="Kinase-like_dom_sf"/>
</dbReference>
<dbReference type="Gene3D" id="3.30.200.20">
    <property type="entry name" value="Phosphorylase Kinase, domain 1"/>
    <property type="match status" value="1"/>
</dbReference>
<reference evidence="2" key="1">
    <citation type="submission" date="2023-02" db="EMBL/GenBank/DDBJ databases">
        <title>A novel hydrolase synthesized by Rhodococcus erythropolis HQ is responsible for the detoxification of Zearalenone.</title>
        <authorList>
            <person name="Hu J."/>
            <person name="Xu J."/>
        </authorList>
    </citation>
    <scope>NUCLEOTIDE SEQUENCE</scope>
    <source>
        <strain evidence="2">HQ</strain>
    </source>
</reference>
<dbReference type="Pfam" id="PF01636">
    <property type="entry name" value="APH"/>
    <property type="match status" value="1"/>
</dbReference>
<feature type="domain" description="Aminoglycoside phosphotransferase" evidence="1">
    <location>
        <begin position="34"/>
        <end position="261"/>
    </location>
</feature>
<proteinExistence type="predicted"/>
<sequence>MNPAPQGDNGLCEPLVAAWFREYLPDATQGLLEFERIAGGRSNLTYSVSDEAGSRWVLRRPPLGIRHASAHDVIREADILERLQNVPVPSPIVVGKCIDESVTGAPFFVMDFIDGAVLRDPEVVRAKIPYETRAGLAAELVRNLAALHSVDPREIGWNALADRTDYIDRQLNRWLRNWKGDRVRDSLDLERTHAKLSRNIPPQCSSSVVHGDFRLDNCIVGADGVIAGILDWELATVGDPLADLGQLLVYWAEPDDDVCALENAPTRIEGFPSRDELLDVYISAAQPNSDFSIDFYIAFNWWKIACIVEGVYSRTLRGAMGEIERSAESFGAQADRLAAQAWRMAQRI</sequence>
<dbReference type="SUPFAM" id="SSF56112">
    <property type="entry name" value="Protein kinase-like (PK-like)"/>
    <property type="match status" value="1"/>
</dbReference>